<accession>A0A366X0E7</accession>
<sequence>MTKFKTALSVSAIAVGLATGAMAEDVIAPGSDGFTKYGEVEGWTVYVDIERKSCLIENVDAAANVVQMGLTADHSVGYLGVFSKNEAGVRKGQKEEVIISIDGNVYSSKATGMKGNITKGYSGGYILANNPAFISDLAKKYTMTVFPETEAAFVVDLTGTYKAMEMGRKCNAEQM</sequence>
<protein>
    <submittedName>
        <fullName evidence="2">Uncharacterized protein</fullName>
    </submittedName>
</protein>
<keyword evidence="1" id="KW-0732">Signal</keyword>
<name>A0A366X0E7_9RHOB</name>
<evidence type="ECO:0000313" key="2">
    <source>
        <dbReference type="EMBL" id="RBW56775.1"/>
    </source>
</evidence>
<dbReference type="Proteomes" id="UP000252706">
    <property type="component" value="Unassembled WGS sequence"/>
</dbReference>
<evidence type="ECO:0000256" key="1">
    <source>
        <dbReference type="SAM" id="SignalP"/>
    </source>
</evidence>
<dbReference type="EMBL" id="QOCE01000025">
    <property type="protein sequence ID" value="RBW56775.1"/>
    <property type="molecule type" value="Genomic_DNA"/>
</dbReference>
<proteinExistence type="predicted"/>
<dbReference type="RefSeq" id="WP_113823058.1">
    <property type="nucleotide sequence ID" value="NZ_QOCE01000025.1"/>
</dbReference>
<evidence type="ECO:0000313" key="3">
    <source>
        <dbReference type="Proteomes" id="UP000252706"/>
    </source>
</evidence>
<feature type="signal peptide" evidence="1">
    <location>
        <begin position="1"/>
        <end position="23"/>
    </location>
</feature>
<dbReference type="OrthoDB" id="7707276at2"/>
<dbReference type="AlphaFoldDB" id="A0A366X0E7"/>
<organism evidence="2 3">
    <name type="scientific">Phaeobacter gallaeciensis</name>
    <dbReference type="NCBI Taxonomy" id="60890"/>
    <lineage>
        <taxon>Bacteria</taxon>
        <taxon>Pseudomonadati</taxon>
        <taxon>Pseudomonadota</taxon>
        <taxon>Alphaproteobacteria</taxon>
        <taxon>Rhodobacterales</taxon>
        <taxon>Roseobacteraceae</taxon>
        <taxon>Phaeobacter</taxon>
    </lineage>
</organism>
<gene>
    <name evidence="2" type="ORF">DS909_08690</name>
</gene>
<comment type="caution">
    <text evidence="2">The sequence shown here is derived from an EMBL/GenBank/DDBJ whole genome shotgun (WGS) entry which is preliminary data.</text>
</comment>
<feature type="chain" id="PRO_5016669567" evidence="1">
    <location>
        <begin position="24"/>
        <end position="175"/>
    </location>
</feature>
<reference evidence="2 3" key="1">
    <citation type="submission" date="2018-07" db="EMBL/GenBank/DDBJ databases">
        <title>Modular assembly of carbohydrate-degrading microbial communities in the ocean.</title>
        <authorList>
            <person name="Enke T.N."/>
            <person name="Datta M.S."/>
            <person name="Schwartzman J.A."/>
            <person name="Cermak N."/>
            <person name="Schmitz D.A."/>
            <person name="Barrere J."/>
            <person name="Cordero O.X."/>
        </authorList>
    </citation>
    <scope>NUCLEOTIDE SEQUENCE [LARGE SCALE GENOMIC DNA]</scope>
    <source>
        <strain evidence="2 3">C3M10</strain>
    </source>
</reference>